<dbReference type="Proteomes" id="UP000234667">
    <property type="component" value="Unassembled WGS sequence"/>
</dbReference>
<comment type="caution">
    <text evidence="1">The sequence shown here is derived from an EMBL/GenBank/DDBJ whole genome shotgun (WGS) entry which is preliminary data.</text>
</comment>
<reference evidence="1 2" key="1">
    <citation type="submission" date="2017-11" db="EMBL/GenBank/DDBJ databases">
        <authorList>
            <person name="Han C.G."/>
        </authorList>
    </citation>
    <scope>NUCLEOTIDE SEQUENCE [LARGE SCALE GENOMIC DNA]</scope>
    <source>
        <strain evidence="1 2">A10</strain>
    </source>
</reference>
<protein>
    <submittedName>
        <fullName evidence="1">Pyocin activator protein PrtN</fullName>
    </submittedName>
</protein>
<proteinExistence type="predicted"/>
<evidence type="ECO:0000313" key="2">
    <source>
        <dbReference type="Proteomes" id="UP000234667"/>
    </source>
</evidence>
<dbReference type="EMBL" id="PIDR01001249">
    <property type="protein sequence ID" value="PLO63315.1"/>
    <property type="molecule type" value="Genomic_DNA"/>
</dbReference>
<organism evidence="1 2">
    <name type="scientific">Klebsiella michiganensis</name>
    <dbReference type="NCBI Taxonomy" id="1134687"/>
    <lineage>
        <taxon>Bacteria</taxon>
        <taxon>Pseudomonadati</taxon>
        <taxon>Pseudomonadota</taxon>
        <taxon>Gammaproteobacteria</taxon>
        <taxon>Enterobacterales</taxon>
        <taxon>Enterobacteriaceae</taxon>
        <taxon>Klebsiella/Raoultella group</taxon>
        <taxon>Klebsiella</taxon>
    </lineage>
</organism>
<name>A0A2J5PCA1_9ENTR</name>
<feature type="non-terminal residue" evidence="1">
    <location>
        <position position="1"/>
    </location>
</feature>
<sequence length="28" mass="3269">IHIQDLADHIDAQLKKGRDLLEKMKSDH</sequence>
<reference evidence="1 2" key="2">
    <citation type="submission" date="2018-01" db="EMBL/GenBank/DDBJ databases">
        <title>Genomic study of Klebsiella pneumoniae.</title>
        <authorList>
            <person name="Yang Y."/>
            <person name="Bicalho R."/>
        </authorList>
    </citation>
    <scope>NUCLEOTIDE SEQUENCE [LARGE SCALE GENOMIC DNA]</scope>
    <source>
        <strain evidence="1 2">A10</strain>
    </source>
</reference>
<gene>
    <name evidence="1" type="ORF">CWN49_28115</name>
</gene>
<accession>A0A2J5PCA1</accession>
<dbReference type="AlphaFoldDB" id="A0A2J5PCA1"/>
<evidence type="ECO:0000313" key="1">
    <source>
        <dbReference type="EMBL" id="PLO63315.1"/>
    </source>
</evidence>